<dbReference type="Pfam" id="PF13707">
    <property type="entry name" value="RloB"/>
    <property type="match status" value="1"/>
</dbReference>
<keyword evidence="2" id="KW-1185">Reference proteome</keyword>
<proteinExistence type="predicted"/>
<dbReference type="RefSeq" id="WP_133389984.1">
    <property type="nucleotide sequence ID" value="NZ_SMUW01000028.1"/>
</dbReference>
<reference evidence="1 2" key="1">
    <citation type="submission" date="2019-03" db="EMBL/GenBank/DDBJ databases">
        <title>Algoriphagus aquimaris sp. nov., isolated form marine sediment in Pohang, Korea.</title>
        <authorList>
            <person name="Kim J."/>
            <person name="Yoon S.-H."/>
            <person name="Lee S.-S."/>
        </authorList>
    </citation>
    <scope>NUCLEOTIDE SEQUENCE [LARGE SCALE GENOMIC DNA]</scope>
    <source>
        <strain evidence="1 2">F21</strain>
    </source>
</reference>
<accession>A0A4R5V7K3</accession>
<sequence length="226" mass="26616">MSMLLSRNRLFERRPPSRDAKIIYIFCEGRDREYWYFQYFREMDSRIHLEIHLLDPHEDNSPLGLKQIAENALIASEDNPHPKFAIQEDDEVWIVLDTDPDEANTRDPQIKAIRSEVERRDNWNLAQSNPCFEVWLYFHGKEEIEEFDSMELSKSWKTILNEIFKGGFDLRKHPIFIEDASLRAASKFELGEDGCPQIGSTEVYRLAESILALLGEKIREVREKLP</sequence>
<evidence type="ECO:0000313" key="2">
    <source>
        <dbReference type="Proteomes" id="UP000295438"/>
    </source>
</evidence>
<gene>
    <name evidence="1" type="ORF">E1898_04370</name>
</gene>
<name>A0A4R5V7K3_9BACT</name>
<evidence type="ECO:0000313" key="1">
    <source>
        <dbReference type="EMBL" id="TDK47914.1"/>
    </source>
</evidence>
<organism evidence="1 2">
    <name type="scientific">Algoriphagus formosus</name>
    <dbReference type="NCBI Taxonomy" id="2007308"/>
    <lineage>
        <taxon>Bacteria</taxon>
        <taxon>Pseudomonadati</taxon>
        <taxon>Bacteroidota</taxon>
        <taxon>Cytophagia</taxon>
        <taxon>Cytophagales</taxon>
        <taxon>Cyclobacteriaceae</taxon>
        <taxon>Algoriphagus</taxon>
    </lineage>
</organism>
<comment type="caution">
    <text evidence="1">The sequence shown here is derived from an EMBL/GenBank/DDBJ whole genome shotgun (WGS) entry which is preliminary data.</text>
</comment>
<dbReference type="AlphaFoldDB" id="A0A4R5V7K3"/>
<protein>
    <submittedName>
        <fullName evidence="1">RloB domain-containing protein</fullName>
    </submittedName>
</protein>
<dbReference type="EMBL" id="SMUW01000028">
    <property type="protein sequence ID" value="TDK47914.1"/>
    <property type="molecule type" value="Genomic_DNA"/>
</dbReference>
<dbReference type="InterPro" id="IPR025591">
    <property type="entry name" value="RloB"/>
</dbReference>
<dbReference type="Proteomes" id="UP000295438">
    <property type="component" value="Unassembled WGS sequence"/>
</dbReference>